<dbReference type="GeneID" id="111106160"/>
<dbReference type="OrthoDB" id="6212172at2759"/>
<reference evidence="3" key="1">
    <citation type="submission" date="2025-08" db="UniProtKB">
        <authorList>
            <consortium name="RefSeq"/>
        </authorList>
    </citation>
    <scope>IDENTIFICATION</scope>
    <source>
        <tissue evidence="3">Whole sample</tissue>
    </source>
</reference>
<dbReference type="RefSeq" id="XP_022296421.1">
    <property type="nucleotide sequence ID" value="XM_022440713.1"/>
</dbReference>
<dbReference type="Proteomes" id="UP000694844">
    <property type="component" value="Chromosome 8"/>
</dbReference>
<keyword evidence="1" id="KW-0472">Membrane</keyword>
<feature type="transmembrane region" description="Helical" evidence="1">
    <location>
        <begin position="200"/>
        <end position="225"/>
    </location>
</feature>
<dbReference type="AlphaFoldDB" id="A0A8B8AZ77"/>
<evidence type="ECO:0000313" key="3">
    <source>
        <dbReference type="RefSeq" id="XP_022296421.1"/>
    </source>
</evidence>
<sequence length="312" mass="34602">MIGLRMYLSATFTYTFVVIQMKTQLGNGVCDKPWKNGLNLNGSLEDSLNSIRAVLNGFLIAKILGSEKLSAEFEQCAREADCRLHAILGKKRVDSMILCVSINSSTYCHDATCACKGRVKRGIDTPVDEAKMSKDKEVQNLEKPTCEITNGQENYCPKTNSQEFPKKKTDLGNGTMNITQVTNLTGDFRKESCLRDKGNWIYVVTALIGIFIGILIGVLITLLYIKRGGARSINTISVLNSIYFKKKETSSSDELEGHGDMEYSEIQELPSHFEEQSMPIVSEACTGNKDSIQSSVMPKHEYCGQEGAVDKY</sequence>
<organism evidence="2 3">
    <name type="scientific">Crassostrea virginica</name>
    <name type="common">Eastern oyster</name>
    <dbReference type="NCBI Taxonomy" id="6565"/>
    <lineage>
        <taxon>Eukaryota</taxon>
        <taxon>Metazoa</taxon>
        <taxon>Spiralia</taxon>
        <taxon>Lophotrochozoa</taxon>
        <taxon>Mollusca</taxon>
        <taxon>Bivalvia</taxon>
        <taxon>Autobranchia</taxon>
        <taxon>Pteriomorphia</taxon>
        <taxon>Ostreida</taxon>
        <taxon>Ostreoidea</taxon>
        <taxon>Ostreidae</taxon>
        <taxon>Crassostrea</taxon>
    </lineage>
</organism>
<keyword evidence="2" id="KW-1185">Reference proteome</keyword>
<name>A0A8B8AZ77_CRAVI</name>
<proteinExistence type="predicted"/>
<evidence type="ECO:0000256" key="1">
    <source>
        <dbReference type="SAM" id="Phobius"/>
    </source>
</evidence>
<gene>
    <name evidence="3" type="primary">LOC111106160</name>
</gene>
<protein>
    <submittedName>
        <fullName evidence="3">Uncharacterized protein LOC111106160</fullName>
    </submittedName>
</protein>
<keyword evidence="1" id="KW-1133">Transmembrane helix</keyword>
<evidence type="ECO:0000313" key="2">
    <source>
        <dbReference type="Proteomes" id="UP000694844"/>
    </source>
</evidence>
<accession>A0A8B8AZ77</accession>
<keyword evidence="1" id="KW-0812">Transmembrane</keyword>
<dbReference type="KEGG" id="cvn:111106160"/>